<feature type="compositionally biased region" description="Pro residues" evidence="1">
    <location>
        <begin position="101"/>
        <end position="112"/>
    </location>
</feature>
<protein>
    <submittedName>
        <fullName evidence="2">Uncharacterized protein</fullName>
    </submittedName>
</protein>
<dbReference type="Proteomes" id="UP001335729">
    <property type="component" value="Unassembled WGS sequence"/>
</dbReference>
<feature type="compositionally biased region" description="Acidic residues" evidence="1">
    <location>
        <begin position="81"/>
        <end position="96"/>
    </location>
</feature>
<gene>
    <name evidence="2" type="ORF">V1Y59_11005</name>
</gene>
<accession>A0ABU7MTZ6</accession>
<dbReference type="EMBL" id="JAZDUE010000008">
    <property type="protein sequence ID" value="MEE4023606.1"/>
    <property type="molecule type" value="Genomic_DNA"/>
</dbReference>
<reference evidence="2 3" key="1">
    <citation type="submission" date="2024-01" db="EMBL/GenBank/DDBJ databases">
        <title>Draft genome sequence of Gordonia sp. PKS22-38.</title>
        <authorList>
            <person name="Suphannarot A."/>
            <person name="Mingma R."/>
        </authorList>
    </citation>
    <scope>NUCLEOTIDE SEQUENCE [LARGE SCALE GENOMIC DNA]</scope>
    <source>
        <strain evidence="2 3">PKS22-38</strain>
    </source>
</reference>
<sequence>MNESRTPFMVVIMNITRPLVALVVIGAAAVAVVAGFVLTRSPGPDLDPSPVVVSVPPEPTSSTPAAPPVPQAPPAPRVVDRDDDDRTDDWGDDDWDDRPAPQNPAPQNPAPPVDDFDDDADDDLDDGTDDIDDDDAGDDD</sequence>
<evidence type="ECO:0000256" key="1">
    <source>
        <dbReference type="SAM" id="MobiDB-lite"/>
    </source>
</evidence>
<keyword evidence="3" id="KW-1185">Reference proteome</keyword>
<comment type="caution">
    <text evidence="2">The sequence shown here is derived from an EMBL/GenBank/DDBJ whole genome shotgun (WGS) entry which is preliminary data.</text>
</comment>
<organism evidence="2 3">
    <name type="scientific">Gordonia prachuapensis</name>
    <dbReference type="NCBI Taxonomy" id="3115651"/>
    <lineage>
        <taxon>Bacteria</taxon>
        <taxon>Bacillati</taxon>
        <taxon>Actinomycetota</taxon>
        <taxon>Actinomycetes</taxon>
        <taxon>Mycobacteriales</taxon>
        <taxon>Gordoniaceae</taxon>
        <taxon>Gordonia</taxon>
    </lineage>
</organism>
<feature type="compositionally biased region" description="Acidic residues" evidence="1">
    <location>
        <begin position="114"/>
        <end position="140"/>
    </location>
</feature>
<evidence type="ECO:0000313" key="3">
    <source>
        <dbReference type="Proteomes" id="UP001335729"/>
    </source>
</evidence>
<proteinExistence type="predicted"/>
<name>A0ABU7MTZ6_9ACTN</name>
<feature type="compositionally biased region" description="Low complexity" evidence="1">
    <location>
        <begin position="48"/>
        <end position="64"/>
    </location>
</feature>
<evidence type="ECO:0000313" key="2">
    <source>
        <dbReference type="EMBL" id="MEE4023606.1"/>
    </source>
</evidence>
<feature type="compositionally biased region" description="Pro residues" evidence="1">
    <location>
        <begin position="65"/>
        <end position="76"/>
    </location>
</feature>
<feature type="region of interest" description="Disordered" evidence="1">
    <location>
        <begin position="39"/>
        <end position="140"/>
    </location>
</feature>
<dbReference type="RefSeq" id="WP_330505004.1">
    <property type="nucleotide sequence ID" value="NZ_JAZDUE010000008.1"/>
</dbReference>